<dbReference type="RefSeq" id="WP_008290642.1">
    <property type="nucleotide sequence ID" value="NZ_GG657892.1"/>
</dbReference>
<dbReference type="OrthoDB" id="19849at2"/>
<dbReference type="EMBL" id="GG657892">
    <property type="protein sequence ID" value="EEF80581.1"/>
    <property type="molecule type" value="Genomic_DNA"/>
</dbReference>
<keyword evidence="4" id="KW-0812">Transmembrane</keyword>
<dbReference type="GO" id="GO:0015483">
    <property type="term" value="F:long-chain fatty acid transporting porin activity"/>
    <property type="evidence" value="ECO:0007669"/>
    <property type="project" value="TreeGrafter"/>
</dbReference>
<dbReference type="Gene3D" id="2.40.160.60">
    <property type="entry name" value="Outer membrane protein transport protein (OMPP1/FadL/TodX)"/>
    <property type="match status" value="1"/>
</dbReference>
<sequence>MKFRNKITKIAFALMTLSAATSQAATIGDDFNLKTSPASAAMGGVGYISPQDAVASVYGNPASLTQLEGNTDFTFGATYLNVRNKGGSNGTGLGPAWSGDIEMEDYILPSIAFRQRVNEKMILGGGVQVISGLGSDYRTTNVLQPTVTYLNFGANVAAGYQLTPKTSIGATVTASYALLELGLVSNTAMEEALGFRAGLGVIHDFGLVKAGLNYNSELAMKFDNVVRTSPGVMSDVDMEQPQELILGVSSTPELWSDLLLEANLIYKNWDNADLHKDIWKDTYTLQLGGQYSVNSKFKLRAGYSYTTDLLKENGLGNSIGGVSSLEAGGGTVPIDATVIQFVQALADPFWNHSATLGLGYELTDSMGLDVHAGYSWGRDQTIGANNIEVGVISLGAGLTWNF</sequence>
<organism evidence="9 10">
    <name type="scientific">Methylophaga thiooxydans DMS010</name>
    <dbReference type="NCBI Taxonomy" id="637616"/>
    <lineage>
        <taxon>Bacteria</taxon>
        <taxon>Pseudomonadati</taxon>
        <taxon>Pseudomonadota</taxon>
        <taxon>Gammaproteobacteria</taxon>
        <taxon>Thiotrichales</taxon>
        <taxon>Piscirickettsiaceae</taxon>
        <taxon>Methylophaga</taxon>
    </lineage>
</organism>
<evidence type="ECO:0000256" key="5">
    <source>
        <dbReference type="ARBA" id="ARBA00022729"/>
    </source>
</evidence>
<name>C0N439_9GAMM</name>
<dbReference type="GO" id="GO:0009279">
    <property type="term" value="C:cell outer membrane"/>
    <property type="evidence" value="ECO:0007669"/>
    <property type="project" value="UniProtKB-SubCell"/>
</dbReference>
<evidence type="ECO:0000256" key="3">
    <source>
        <dbReference type="ARBA" id="ARBA00022452"/>
    </source>
</evidence>
<dbReference type="InterPro" id="IPR005017">
    <property type="entry name" value="OMPP1/FadL/TodX"/>
</dbReference>
<evidence type="ECO:0000313" key="9">
    <source>
        <dbReference type="EMBL" id="EEF80581.1"/>
    </source>
</evidence>
<dbReference type="PANTHER" id="PTHR35093">
    <property type="entry name" value="OUTER MEMBRANE PROTEIN NMB0088-RELATED"/>
    <property type="match status" value="1"/>
</dbReference>
<evidence type="ECO:0000256" key="8">
    <source>
        <dbReference type="SAM" id="SignalP"/>
    </source>
</evidence>
<keyword evidence="6" id="KW-0472">Membrane</keyword>
<keyword evidence="10" id="KW-1185">Reference proteome</keyword>
<reference evidence="9 10" key="1">
    <citation type="journal article" date="2011" name="J. Bacteriol.">
        <title>Draft genome sequence of the chemolithoheterotrophic, halophilic methylotroph Methylophaga thiooxydans DMS010.</title>
        <authorList>
            <person name="Boden R."/>
            <person name="Ferriera S."/>
            <person name="Johnson J."/>
            <person name="Kelly D.P."/>
            <person name="Murrell J.C."/>
            <person name="Schafer H."/>
        </authorList>
    </citation>
    <scope>NUCLEOTIDE SEQUENCE [LARGE SCALE GENOMIC DNA]</scope>
    <source>
        <strain evidence="9 10">DMS010</strain>
    </source>
</reference>
<dbReference type="Pfam" id="PF03349">
    <property type="entry name" value="Toluene_X"/>
    <property type="match status" value="1"/>
</dbReference>
<feature type="chain" id="PRO_5002900714" evidence="8">
    <location>
        <begin position="25"/>
        <end position="402"/>
    </location>
</feature>
<comment type="similarity">
    <text evidence="2">Belongs to the OmpP1/FadL family.</text>
</comment>
<evidence type="ECO:0000256" key="4">
    <source>
        <dbReference type="ARBA" id="ARBA00022692"/>
    </source>
</evidence>
<keyword evidence="7" id="KW-0998">Cell outer membrane</keyword>
<evidence type="ECO:0000313" key="10">
    <source>
        <dbReference type="Proteomes" id="UP000004679"/>
    </source>
</evidence>
<gene>
    <name evidence="9" type="ORF">MDMS009_906</name>
</gene>
<evidence type="ECO:0000256" key="1">
    <source>
        <dbReference type="ARBA" id="ARBA00004571"/>
    </source>
</evidence>
<dbReference type="PANTHER" id="PTHR35093:SF8">
    <property type="entry name" value="OUTER MEMBRANE PROTEIN NMB0088-RELATED"/>
    <property type="match status" value="1"/>
</dbReference>
<dbReference type="SUPFAM" id="SSF56935">
    <property type="entry name" value="Porins"/>
    <property type="match status" value="1"/>
</dbReference>
<evidence type="ECO:0000256" key="6">
    <source>
        <dbReference type="ARBA" id="ARBA00023136"/>
    </source>
</evidence>
<dbReference type="Proteomes" id="UP000004679">
    <property type="component" value="Unassembled WGS sequence"/>
</dbReference>
<proteinExistence type="inferred from homology"/>
<dbReference type="AlphaFoldDB" id="C0N439"/>
<protein>
    <submittedName>
        <fullName evidence="9">Outer membrane protein transport protein (OMPP1/FadL/TodX)</fullName>
    </submittedName>
</protein>
<keyword evidence="3" id="KW-1134">Transmembrane beta strand</keyword>
<feature type="signal peptide" evidence="8">
    <location>
        <begin position="1"/>
        <end position="24"/>
    </location>
</feature>
<accession>C0N439</accession>
<evidence type="ECO:0000256" key="7">
    <source>
        <dbReference type="ARBA" id="ARBA00023237"/>
    </source>
</evidence>
<dbReference type="HOGENOM" id="CLU_646977_0_0_6"/>
<keyword evidence="5 8" id="KW-0732">Signal</keyword>
<evidence type="ECO:0000256" key="2">
    <source>
        <dbReference type="ARBA" id="ARBA00008163"/>
    </source>
</evidence>
<comment type="subcellular location">
    <subcellularLocation>
        <location evidence="1">Cell outer membrane</location>
        <topology evidence="1">Multi-pass membrane protein</topology>
    </subcellularLocation>
</comment>